<gene>
    <name evidence="6 7" type="primary">deoC</name>
    <name evidence="7" type="ORF">H6G05_14035</name>
</gene>
<dbReference type="GO" id="GO:0004139">
    <property type="term" value="F:deoxyribose-phosphate aldolase activity"/>
    <property type="evidence" value="ECO:0007669"/>
    <property type="project" value="UniProtKB-EC"/>
</dbReference>
<keyword evidence="2 6" id="KW-0963">Cytoplasm</keyword>
<evidence type="ECO:0000256" key="1">
    <source>
        <dbReference type="ARBA" id="ARBA00010936"/>
    </source>
</evidence>
<dbReference type="PANTHER" id="PTHR10889">
    <property type="entry name" value="DEOXYRIBOSE-PHOSPHATE ALDOLASE"/>
    <property type="match status" value="1"/>
</dbReference>
<dbReference type="PANTHER" id="PTHR10889:SF1">
    <property type="entry name" value="DEOXYRIBOSE-PHOSPHATE ALDOLASE"/>
    <property type="match status" value="1"/>
</dbReference>
<name>A0ABR8CC83_9CYAN</name>
<keyword evidence="4 6" id="KW-0704">Schiff base</keyword>
<dbReference type="PIRSF" id="PIRSF001357">
    <property type="entry name" value="DeoC"/>
    <property type="match status" value="1"/>
</dbReference>
<dbReference type="EC" id="4.1.2.4" evidence="6"/>
<comment type="subcellular location">
    <subcellularLocation>
        <location evidence="6">Cytoplasm</location>
    </subcellularLocation>
</comment>
<evidence type="ECO:0000256" key="4">
    <source>
        <dbReference type="ARBA" id="ARBA00023270"/>
    </source>
</evidence>
<reference evidence="7 8" key="1">
    <citation type="journal article" date="2020" name="ISME J.">
        <title>Comparative genomics reveals insights into cyanobacterial evolution and habitat adaptation.</title>
        <authorList>
            <person name="Chen M.Y."/>
            <person name="Teng W.K."/>
            <person name="Zhao L."/>
            <person name="Hu C.X."/>
            <person name="Zhou Y.K."/>
            <person name="Han B.P."/>
            <person name="Song L.R."/>
            <person name="Shu W.S."/>
        </authorList>
    </citation>
    <scope>NUCLEOTIDE SEQUENCE [LARGE SCALE GENOMIC DNA]</scope>
    <source>
        <strain evidence="7 8">FACHB-1050</strain>
    </source>
</reference>
<feature type="active site" description="Schiff-base intermediate with acetaldehyde" evidence="6">
    <location>
        <position position="155"/>
    </location>
</feature>
<evidence type="ECO:0000256" key="3">
    <source>
        <dbReference type="ARBA" id="ARBA00023239"/>
    </source>
</evidence>
<comment type="similarity">
    <text evidence="1 6">Belongs to the DeoC/FbaB aldolase family. DeoC type 1 subfamily.</text>
</comment>
<dbReference type="Proteomes" id="UP000618445">
    <property type="component" value="Unassembled WGS sequence"/>
</dbReference>
<comment type="function">
    <text evidence="6">Catalyzes a reversible aldol reaction between acetaldehyde and D-glyceraldehyde 3-phosphate to generate 2-deoxy-D-ribose 5-phosphate.</text>
</comment>
<evidence type="ECO:0000256" key="2">
    <source>
        <dbReference type="ARBA" id="ARBA00022490"/>
    </source>
</evidence>
<dbReference type="HAMAP" id="MF_00114">
    <property type="entry name" value="DeoC_type1"/>
    <property type="match status" value="1"/>
</dbReference>
<dbReference type="Pfam" id="PF01791">
    <property type="entry name" value="DeoC"/>
    <property type="match status" value="1"/>
</dbReference>
<evidence type="ECO:0000256" key="5">
    <source>
        <dbReference type="ARBA" id="ARBA00048791"/>
    </source>
</evidence>
<keyword evidence="8" id="KW-1185">Reference proteome</keyword>
<accession>A0ABR8CC83</accession>
<dbReference type="CDD" id="cd00959">
    <property type="entry name" value="DeoC"/>
    <property type="match status" value="1"/>
</dbReference>
<dbReference type="InterPro" id="IPR013785">
    <property type="entry name" value="Aldolase_TIM"/>
</dbReference>
<sequence>MLQTDINPAPYIDYALLDPAASDEQVDRACEEADRFGFASVCVYPCNVKRVTERLLKTKVEICTVIGFPSGATTSNVKLYEAMEAVENGATELDVVINFGWLKTGQTNLLHQDIAQICEESGKPVKAILELSLLTPDEQELAAEVCMDAGVAFLKTGTGWAGAATVEMVKFLKEISRGKVGVKASGGIRSREQAIALIDAGATRIGTSHGVAIAREKN</sequence>
<keyword evidence="3 6" id="KW-0456">Lyase</keyword>
<comment type="pathway">
    <text evidence="6">Carbohydrate degradation; 2-deoxy-D-ribose 1-phosphate degradation; D-glyceraldehyde 3-phosphate and acetaldehyde from 2-deoxy-alpha-D-ribose 1-phosphate: step 2/2.</text>
</comment>
<dbReference type="Gene3D" id="3.20.20.70">
    <property type="entry name" value="Aldolase class I"/>
    <property type="match status" value="1"/>
</dbReference>
<dbReference type="EMBL" id="JACJQY010000022">
    <property type="protein sequence ID" value="MBD2317961.1"/>
    <property type="molecule type" value="Genomic_DNA"/>
</dbReference>
<evidence type="ECO:0000313" key="8">
    <source>
        <dbReference type="Proteomes" id="UP000618445"/>
    </source>
</evidence>
<dbReference type="NCBIfam" id="TIGR00126">
    <property type="entry name" value="deoC"/>
    <property type="match status" value="1"/>
</dbReference>
<dbReference type="InterPro" id="IPR028581">
    <property type="entry name" value="DeoC_typeI"/>
</dbReference>
<dbReference type="RefSeq" id="WP_190578764.1">
    <property type="nucleotide sequence ID" value="NZ_CAWPQU010000015.1"/>
</dbReference>
<feature type="active site" description="Proton donor/acceptor" evidence="6">
    <location>
        <position position="183"/>
    </location>
</feature>
<comment type="catalytic activity">
    <reaction evidence="5 6">
        <text>2-deoxy-D-ribose 5-phosphate = D-glyceraldehyde 3-phosphate + acetaldehyde</text>
        <dbReference type="Rhea" id="RHEA:12821"/>
        <dbReference type="ChEBI" id="CHEBI:15343"/>
        <dbReference type="ChEBI" id="CHEBI:59776"/>
        <dbReference type="ChEBI" id="CHEBI:62877"/>
        <dbReference type="EC" id="4.1.2.4"/>
    </reaction>
</comment>
<evidence type="ECO:0000256" key="6">
    <source>
        <dbReference type="HAMAP-Rule" id="MF_00114"/>
    </source>
</evidence>
<dbReference type="InterPro" id="IPR002915">
    <property type="entry name" value="DeoC/FbaB/LacD_aldolase"/>
</dbReference>
<organism evidence="7 8">
    <name type="scientific">Phormidium tenue FACHB-1050</name>
    <dbReference type="NCBI Taxonomy" id="2692857"/>
    <lineage>
        <taxon>Bacteria</taxon>
        <taxon>Bacillati</taxon>
        <taxon>Cyanobacteriota</taxon>
        <taxon>Cyanophyceae</taxon>
        <taxon>Oscillatoriophycideae</taxon>
        <taxon>Oscillatoriales</taxon>
        <taxon>Oscillatoriaceae</taxon>
        <taxon>Phormidium</taxon>
    </lineage>
</organism>
<feature type="active site" description="Proton donor/acceptor" evidence="6">
    <location>
        <position position="94"/>
    </location>
</feature>
<proteinExistence type="inferred from homology"/>
<dbReference type="SMART" id="SM01133">
    <property type="entry name" value="DeoC"/>
    <property type="match status" value="1"/>
</dbReference>
<protein>
    <recommendedName>
        <fullName evidence="6">Deoxyribose-phosphate aldolase</fullName>
        <shortName evidence="6">DERA</shortName>
        <ecNumber evidence="6">4.1.2.4</ecNumber>
    </recommendedName>
    <alternativeName>
        <fullName evidence="6">2-deoxy-D-ribose 5-phosphate aldolase</fullName>
    </alternativeName>
    <alternativeName>
        <fullName evidence="6">Phosphodeoxyriboaldolase</fullName>
        <shortName evidence="6">Deoxyriboaldolase</shortName>
    </alternativeName>
</protein>
<dbReference type="InterPro" id="IPR011343">
    <property type="entry name" value="DeoC"/>
</dbReference>
<dbReference type="SUPFAM" id="SSF51569">
    <property type="entry name" value="Aldolase"/>
    <property type="match status" value="1"/>
</dbReference>
<comment type="caution">
    <text evidence="7">The sequence shown here is derived from an EMBL/GenBank/DDBJ whole genome shotgun (WGS) entry which is preliminary data.</text>
</comment>
<evidence type="ECO:0000313" key="7">
    <source>
        <dbReference type="EMBL" id="MBD2317961.1"/>
    </source>
</evidence>